<comment type="caution">
    <text evidence="2">The sequence shown here is derived from an EMBL/GenBank/DDBJ whole genome shotgun (WGS) entry which is preliminary data.</text>
</comment>
<evidence type="ECO:0000313" key="3">
    <source>
        <dbReference type="Proteomes" id="UP000622707"/>
    </source>
</evidence>
<evidence type="ECO:0000256" key="1">
    <source>
        <dbReference type="SAM" id="Phobius"/>
    </source>
</evidence>
<dbReference type="RefSeq" id="WP_201690708.1">
    <property type="nucleotide sequence ID" value="NZ_JAEQND010000008.1"/>
</dbReference>
<organism evidence="2 3">
    <name type="scientific">Ramlibacter alkalitolerans</name>
    <dbReference type="NCBI Taxonomy" id="2039631"/>
    <lineage>
        <taxon>Bacteria</taxon>
        <taxon>Pseudomonadati</taxon>
        <taxon>Pseudomonadota</taxon>
        <taxon>Betaproteobacteria</taxon>
        <taxon>Burkholderiales</taxon>
        <taxon>Comamonadaceae</taxon>
        <taxon>Ramlibacter</taxon>
    </lineage>
</organism>
<name>A0ABS1JSI6_9BURK</name>
<keyword evidence="1" id="KW-0472">Membrane</keyword>
<keyword evidence="3" id="KW-1185">Reference proteome</keyword>
<evidence type="ECO:0000313" key="2">
    <source>
        <dbReference type="EMBL" id="MBL0426525.1"/>
    </source>
</evidence>
<proteinExistence type="predicted"/>
<protein>
    <submittedName>
        <fullName evidence="2">Uncharacterized protein</fullName>
    </submittedName>
</protein>
<accession>A0ABS1JSI6</accession>
<gene>
    <name evidence="2" type="ORF">JI746_15530</name>
</gene>
<feature type="transmembrane region" description="Helical" evidence="1">
    <location>
        <begin position="25"/>
        <end position="48"/>
    </location>
</feature>
<keyword evidence="1" id="KW-1133">Transmembrane helix</keyword>
<sequence length="54" mass="6084">MQTDESSEEDRAVDEIVRDGPRGTWAVAGVATFLVVLIYFLFYFLAYLPRGAVQ</sequence>
<dbReference type="Proteomes" id="UP000622707">
    <property type="component" value="Unassembled WGS sequence"/>
</dbReference>
<reference evidence="2 3" key="1">
    <citation type="journal article" date="2017" name="Int. J. Syst. Evol. Microbiol.">
        <title>Ramlibacter alkalitolerans sp. nov., alkali-tolerant bacterium isolated from soil of ginseng.</title>
        <authorList>
            <person name="Lee D.H."/>
            <person name="Cha C.J."/>
        </authorList>
    </citation>
    <scope>NUCLEOTIDE SEQUENCE [LARGE SCALE GENOMIC DNA]</scope>
    <source>
        <strain evidence="2 3">KACC 19305</strain>
    </source>
</reference>
<dbReference type="EMBL" id="JAEQND010000008">
    <property type="protein sequence ID" value="MBL0426525.1"/>
    <property type="molecule type" value="Genomic_DNA"/>
</dbReference>
<keyword evidence="1" id="KW-0812">Transmembrane</keyword>